<dbReference type="STRING" id="69332.A0A388KPE4"/>
<evidence type="ECO:0000313" key="2">
    <source>
        <dbReference type="EMBL" id="GBG71878.1"/>
    </source>
</evidence>
<reference evidence="2 3" key="1">
    <citation type="journal article" date="2018" name="Cell">
        <title>The Chara Genome: Secondary Complexity and Implications for Plant Terrestrialization.</title>
        <authorList>
            <person name="Nishiyama T."/>
            <person name="Sakayama H."/>
            <person name="Vries J.D."/>
            <person name="Buschmann H."/>
            <person name="Saint-Marcoux D."/>
            <person name="Ullrich K.K."/>
            <person name="Haas F.B."/>
            <person name="Vanderstraeten L."/>
            <person name="Becker D."/>
            <person name="Lang D."/>
            <person name="Vosolsobe S."/>
            <person name="Rombauts S."/>
            <person name="Wilhelmsson P.K.I."/>
            <person name="Janitza P."/>
            <person name="Kern R."/>
            <person name="Heyl A."/>
            <person name="Rumpler F."/>
            <person name="Villalobos L.I.A.C."/>
            <person name="Clay J.M."/>
            <person name="Skokan R."/>
            <person name="Toyoda A."/>
            <person name="Suzuki Y."/>
            <person name="Kagoshima H."/>
            <person name="Schijlen E."/>
            <person name="Tajeshwar N."/>
            <person name="Catarino B."/>
            <person name="Hetherington A.J."/>
            <person name="Saltykova A."/>
            <person name="Bonnot C."/>
            <person name="Breuninger H."/>
            <person name="Symeonidi A."/>
            <person name="Radhakrishnan G.V."/>
            <person name="Van Nieuwerburgh F."/>
            <person name="Deforce D."/>
            <person name="Chang C."/>
            <person name="Karol K.G."/>
            <person name="Hedrich R."/>
            <person name="Ulvskov P."/>
            <person name="Glockner G."/>
            <person name="Delwiche C.F."/>
            <person name="Petrasek J."/>
            <person name="Van de Peer Y."/>
            <person name="Friml J."/>
            <person name="Beilby M."/>
            <person name="Dolan L."/>
            <person name="Kohara Y."/>
            <person name="Sugano S."/>
            <person name="Fujiyama A."/>
            <person name="Delaux P.-M."/>
            <person name="Quint M."/>
            <person name="TheiBen G."/>
            <person name="Hagemann M."/>
            <person name="Harholt J."/>
            <person name="Dunand C."/>
            <person name="Zachgo S."/>
            <person name="Langdale J."/>
            <person name="Maumus F."/>
            <person name="Straeten D.V.D."/>
            <person name="Gould S.B."/>
            <person name="Rensing S.A."/>
        </authorList>
    </citation>
    <scope>NUCLEOTIDE SEQUENCE [LARGE SCALE GENOMIC DNA]</scope>
    <source>
        <strain evidence="2 3">S276</strain>
    </source>
</reference>
<dbReference type="PANTHER" id="PTHR21068:SF49">
    <property type="entry name" value="SENESCENCE DOMAIN-CONTAINING PROTEIN"/>
    <property type="match status" value="1"/>
</dbReference>
<feature type="domain" description="Senescence" evidence="1">
    <location>
        <begin position="180"/>
        <end position="358"/>
    </location>
</feature>
<dbReference type="EMBL" id="BFEA01000154">
    <property type="protein sequence ID" value="GBG71878.1"/>
    <property type="molecule type" value="Genomic_DNA"/>
</dbReference>
<sequence length="465" mass="47975">MGGSRDGSPPAMGERSSPGMEAVLFRTPGAQLHLVDGQKNILMAQGEFSVVLVKQKDGQLGAILGSIHEYHWPIAKDALTVKDTDQSYVFSLPDFAYRLVLASDTPSTALNHLETVLRTYGHVEHQSQQSASAPAAAAPGAAIATGASGGSLGLSPFQEQFQQAERRAEGAYTSPFARHISTGGELCCKCIEKGGELACVGIKFAHRHMKSRTVRCEAPAEVDLATARRIERAKRLSALAKSVSKLLLSGALTASETVAATVADAVKSSPALRPAPVVRDVAIASVDAFSKLLDTAEVTGKKVLSETREATADIVSHKYGDQAANVTYEGLGAAGNVVSTVWTLNKLGVKAFAKATAKATAVNVLHDQMAAEVAGGGSGGGGGGSAALCNASNNNRVQTASAPPFTTQQQSPVVVGRVGGANNGGMPAASARPVVSPLPPHLHPGGSGYSAYILPPTMVTPSRNR</sequence>
<accession>A0A388KPE4</accession>
<proteinExistence type="predicted"/>
<dbReference type="Gramene" id="GBG71878">
    <property type="protein sequence ID" value="GBG71878"/>
    <property type="gene ID" value="CBR_g10814"/>
</dbReference>
<name>A0A388KPE4_CHABU</name>
<dbReference type="InterPro" id="IPR045036">
    <property type="entry name" value="Spartin-like"/>
</dbReference>
<dbReference type="PANTHER" id="PTHR21068">
    <property type="entry name" value="SPARTIN"/>
    <property type="match status" value="1"/>
</dbReference>
<dbReference type="InterPro" id="IPR009686">
    <property type="entry name" value="Senescence/spartin_C"/>
</dbReference>
<gene>
    <name evidence="2" type="ORF">CBR_g10814</name>
</gene>
<dbReference type="OMA" id="WIAVAPE"/>
<comment type="caution">
    <text evidence="2">The sequence shown here is derived from an EMBL/GenBank/DDBJ whole genome shotgun (WGS) entry which is preliminary data.</text>
</comment>
<dbReference type="GO" id="GO:0005886">
    <property type="term" value="C:plasma membrane"/>
    <property type="evidence" value="ECO:0007669"/>
    <property type="project" value="TreeGrafter"/>
</dbReference>
<evidence type="ECO:0000259" key="1">
    <source>
        <dbReference type="Pfam" id="PF06911"/>
    </source>
</evidence>
<dbReference type="AlphaFoldDB" id="A0A388KPE4"/>
<keyword evidence="3" id="KW-1185">Reference proteome</keyword>
<evidence type="ECO:0000313" key="3">
    <source>
        <dbReference type="Proteomes" id="UP000265515"/>
    </source>
</evidence>
<dbReference type="OrthoDB" id="1902436at2759"/>
<organism evidence="2 3">
    <name type="scientific">Chara braunii</name>
    <name type="common">Braun's stonewort</name>
    <dbReference type="NCBI Taxonomy" id="69332"/>
    <lineage>
        <taxon>Eukaryota</taxon>
        <taxon>Viridiplantae</taxon>
        <taxon>Streptophyta</taxon>
        <taxon>Charophyceae</taxon>
        <taxon>Charales</taxon>
        <taxon>Characeae</taxon>
        <taxon>Chara</taxon>
    </lineage>
</organism>
<dbReference type="Proteomes" id="UP000265515">
    <property type="component" value="Unassembled WGS sequence"/>
</dbReference>
<protein>
    <recommendedName>
        <fullName evidence="1">Senescence domain-containing protein</fullName>
    </recommendedName>
</protein>
<dbReference type="Pfam" id="PF06911">
    <property type="entry name" value="Senescence"/>
    <property type="match status" value="1"/>
</dbReference>